<proteinExistence type="predicted"/>
<dbReference type="STRING" id="1227739.Hsw_3365"/>
<keyword evidence="1" id="KW-0175">Coiled coil</keyword>
<evidence type="ECO:0000313" key="3">
    <source>
        <dbReference type="EMBL" id="AHJ98960.1"/>
    </source>
</evidence>
<sequence>MVAHAGDSLALSASAPSRRMLPIAQVLDRMPGLSRTQKAVLNQVCGLAENGQRKQCDATNPYLAARLRPASERTISRTLTDLEARGLLRIEGQGKARRMWPVEALRACYLTADEGQQEQAIRALAAVANLDRNLDKTAPNLDINLDKTRSQPRQNGEVAPDQPRQNGYPNLDTFGHQPRQNGSRVYRDDQYEQLMVEVEALRSAAAADQKKIGELETENQQLAAKLEDMTYQRNQLRNSLAAVRPASSGASASHTRGGAAVGPKISFAQSQYATPEGFAKLATALGYAVAYAPHYLAHIGVKAGTETRDEKGWQNFVQRFLSIDANDPDRGLITTPPNDSAHAAQRSTFPQRPVSGAKPTSSGSQLARALAERRAGQHGVGAGHHGPATGPDAG</sequence>
<feature type="region of interest" description="Disordered" evidence="2">
    <location>
        <begin position="137"/>
        <end position="184"/>
    </location>
</feature>
<evidence type="ECO:0000313" key="4">
    <source>
        <dbReference type="Proteomes" id="UP000019423"/>
    </source>
</evidence>
<feature type="compositionally biased region" description="Low complexity" evidence="2">
    <location>
        <begin position="385"/>
        <end position="394"/>
    </location>
</feature>
<dbReference type="Proteomes" id="UP000019423">
    <property type="component" value="Chromosome"/>
</dbReference>
<gene>
    <name evidence="3" type="ORF">Hsw_3365</name>
</gene>
<feature type="coiled-coil region" evidence="1">
    <location>
        <begin position="198"/>
        <end position="239"/>
    </location>
</feature>
<dbReference type="PATRIC" id="fig|1227739.3.peg.3528"/>
<name>W8FBB5_9BACT</name>
<feature type="region of interest" description="Disordered" evidence="2">
    <location>
        <begin position="327"/>
        <end position="394"/>
    </location>
</feature>
<protein>
    <submittedName>
        <fullName evidence="3">Uncharacterized protein</fullName>
    </submittedName>
</protein>
<dbReference type="AlphaFoldDB" id="W8FBB5"/>
<keyword evidence="4" id="KW-1185">Reference proteome</keyword>
<evidence type="ECO:0000256" key="1">
    <source>
        <dbReference type="SAM" id="Coils"/>
    </source>
</evidence>
<dbReference type="KEGG" id="hsw:Hsw_3365"/>
<dbReference type="HOGENOM" id="CLU_699757_0_0_10"/>
<accession>W8FBB5</accession>
<dbReference type="EMBL" id="CP007145">
    <property type="protein sequence ID" value="AHJ98960.1"/>
    <property type="molecule type" value="Genomic_DNA"/>
</dbReference>
<evidence type="ECO:0000256" key="2">
    <source>
        <dbReference type="SAM" id="MobiDB-lite"/>
    </source>
</evidence>
<reference evidence="3 4" key="1">
    <citation type="submission" date="2014-01" db="EMBL/GenBank/DDBJ databases">
        <title>Complete genome sequence of ionizing-radiation resistance bacterium Hymenobacter swuensis DY53.</title>
        <authorList>
            <person name="Jung J.-H."/>
            <person name="Jeong S.-W."/>
            <person name="Joe M.-H."/>
            <person name="Cho y.-j."/>
            <person name="Kim M.-K."/>
            <person name="Lim S.-Y."/>
        </authorList>
    </citation>
    <scope>NUCLEOTIDE SEQUENCE [LARGE SCALE GENOMIC DNA]</scope>
    <source>
        <strain evidence="3 4">DY53</strain>
    </source>
</reference>
<organism evidence="3 4">
    <name type="scientific">Hymenobacter swuensis DY53</name>
    <dbReference type="NCBI Taxonomy" id="1227739"/>
    <lineage>
        <taxon>Bacteria</taxon>
        <taxon>Pseudomonadati</taxon>
        <taxon>Bacteroidota</taxon>
        <taxon>Cytophagia</taxon>
        <taxon>Cytophagales</taxon>
        <taxon>Hymenobacteraceae</taxon>
        <taxon>Hymenobacter</taxon>
    </lineage>
</organism>